<organism evidence="1 2">
    <name type="scientific">Paramuricea clavata</name>
    <name type="common">Red gorgonian</name>
    <name type="synonym">Violescent sea-whip</name>
    <dbReference type="NCBI Taxonomy" id="317549"/>
    <lineage>
        <taxon>Eukaryota</taxon>
        <taxon>Metazoa</taxon>
        <taxon>Cnidaria</taxon>
        <taxon>Anthozoa</taxon>
        <taxon>Octocorallia</taxon>
        <taxon>Malacalcyonacea</taxon>
        <taxon>Plexauridae</taxon>
        <taxon>Paramuricea</taxon>
    </lineage>
</organism>
<gene>
    <name evidence="1" type="ORF">PACLA_8A019820</name>
</gene>
<dbReference type="OrthoDB" id="5947805at2759"/>
<evidence type="ECO:0000313" key="2">
    <source>
        <dbReference type="Proteomes" id="UP001152795"/>
    </source>
</evidence>
<sequence>MLFATWLAQTRNLALSSVSSYIAAVRSWHIDLGAPDPTRGATRLARLLRGIRRCRSSPALSRLPVINRLMGVLQSALSAPGFDHVMFWAACSTAFFGFLRVSEFTCAGVYVPSCHLSLSDIQWDAAGHYRLFLKSSKTDPFHKGCTVLIGPSGHQICPVAALSRYLAIRGSFPGPLFLCVTGAPLSPSLVNAWLRFILKAAGVPGNYSSDSFRIGAATSAALAGVPDHVIKILGRWSSDCYLRYIRTPPHIILQTARHIV</sequence>
<dbReference type="Proteomes" id="UP001152795">
    <property type="component" value="Unassembled WGS sequence"/>
</dbReference>
<dbReference type="GO" id="GO:0003677">
    <property type="term" value="F:DNA binding"/>
    <property type="evidence" value="ECO:0007669"/>
    <property type="project" value="InterPro"/>
</dbReference>
<comment type="caution">
    <text evidence="1">The sequence shown here is derived from an EMBL/GenBank/DDBJ whole genome shotgun (WGS) entry which is preliminary data.</text>
</comment>
<dbReference type="PANTHER" id="PTHR34605">
    <property type="entry name" value="PHAGE_INTEGRASE DOMAIN-CONTAINING PROTEIN"/>
    <property type="match status" value="1"/>
</dbReference>
<proteinExistence type="predicted"/>
<accession>A0A7D9DM20</accession>
<dbReference type="GO" id="GO:0015074">
    <property type="term" value="P:DNA integration"/>
    <property type="evidence" value="ECO:0007669"/>
    <property type="project" value="InterPro"/>
</dbReference>
<evidence type="ECO:0000313" key="1">
    <source>
        <dbReference type="EMBL" id="CAB3988529.1"/>
    </source>
</evidence>
<dbReference type="SUPFAM" id="SSF47823">
    <property type="entry name" value="lambda integrase-like, N-terminal domain"/>
    <property type="match status" value="1"/>
</dbReference>
<dbReference type="AlphaFoldDB" id="A0A7D9DM20"/>
<dbReference type="Gene3D" id="1.10.443.10">
    <property type="entry name" value="Intergrase catalytic core"/>
    <property type="match status" value="1"/>
</dbReference>
<dbReference type="InterPro" id="IPR013762">
    <property type="entry name" value="Integrase-like_cat_sf"/>
</dbReference>
<dbReference type="InterPro" id="IPR011010">
    <property type="entry name" value="DNA_brk_join_enz"/>
</dbReference>
<reference evidence="1" key="1">
    <citation type="submission" date="2020-04" db="EMBL/GenBank/DDBJ databases">
        <authorList>
            <person name="Alioto T."/>
            <person name="Alioto T."/>
            <person name="Gomez Garrido J."/>
        </authorList>
    </citation>
    <scope>NUCLEOTIDE SEQUENCE</scope>
    <source>
        <strain evidence="1">A484AB</strain>
    </source>
</reference>
<dbReference type="InterPro" id="IPR052925">
    <property type="entry name" value="Phage_Integrase-like_Recomb"/>
</dbReference>
<dbReference type="Gene3D" id="1.10.150.130">
    <property type="match status" value="1"/>
</dbReference>
<dbReference type="SUPFAM" id="SSF56349">
    <property type="entry name" value="DNA breaking-rejoining enzymes"/>
    <property type="match status" value="1"/>
</dbReference>
<dbReference type="PANTHER" id="PTHR34605:SF3">
    <property type="entry name" value="P CELL-TYPE AGGLUTINATION PROTEIN MAP4-LIKE-RELATED"/>
    <property type="match status" value="1"/>
</dbReference>
<keyword evidence="2" id="KW-1185">Reference proteome</keyword>
<dbReference type="GO" id="GO:0006310">
    <property type="term" value="P:DNA recombination"/>
    <property type="evidence" value="ECO:0007669"/>
    <property type="project" value="InterPro"/>
</dbReference>
<dbReference type="InterPro" id="IPR010998">
    <property type="entry name" value="Integrase_recombinase_N"/>
</dbReference>
<name>A0A7D9DM20_PARCT</name>
<dbReference type="EMBL" id="CACRXK020001338">
    <property type="protein sequence ID" value="CAB3988529.1"/>
    <property type="molecule type" value="Genomic_DNA"/>
</dbReference>
<protein>
    <submittedName>
        <fullName evidence="1">Retrovirus-related Pol poly from transposon 412</fullName>
    </submittedName>
</protein>